<keyword evidence="4" id="KW-1185">Reference proteome</keyword>
<dbReference type="PROSITE" id="PS51257">
    <property type="entry name" value="PROKAR_LIPOPROTEIN"/>
    <property type="match status" value="1"/>
</dbReference>
<dbReference type="Pfam" id="PF10988">
    <property type="entry name" value="DUF2807"/>
    <property type="match status" value="1"/>
</dbReference>
<protein>
    <submittedName>
        <fullName evidence="3">DUF2807 domain-containing protein</fullName>
    </submittedName>
</protein>
<keyword evidence="1" id="KW-0732">Signal</keyword>
<sequence length="241" mass="23940">MLRGTMVAAGAMLALGGCSVGQAQDGGPTVQRQFAVSGFDKLEVAGPYDVTVATGGQPSAQARGAQNLLEQTVVEVKDGTLHIHPKKDGRWFGRGFNWRGGKAAFQVTVPMLTGAAVAGSGDIKVDRVQTGEFTGSVAGSGNLGIGQLQVGKLGLEIAGSGAATAAGRAGEARYEIAGSGDIDAGGLQVERLKAEIAGSGNIKAHASASADVDIAGSGDVEVTGGAKCNVSKAGSGDVRCS</sequence>
<accession>A0ABT3JFP1</accession>
<reference evidence="3 4" key="1">
    <citation type="submission" date="2022-10" db="EMBL/GenBank/DDBJ databases">
        <title>Sphingomonas sp.</title>
        <authorList>
            <person name="Jin C."/>
        </authorList>
    </citation>
    <scope>NUCLEOTIDE SEQUENCE [LARGE SCALE GENOMIC DNA]</scope>
    <source>
        <strain evidence="3 4">BN140010</strain>
    </source>
</reference>
<evidence type="ECO:0000313" key="4">
    <source>
        <dbReference type="Proteomes" id="UP001526246"/>
    </source>
</evidence>
<evidence type="ECO:0000313" key="3">
    <source>
        <dbReference type="EMBL" id="MCW3797898.1"/>
    </source>
</evidence>
<name>A0ABT3JFP1_9SPHN</name>
<feature type="signal peptide" evidence="1">
    <location>
        <begin position="1"/>
        <end position="23"/>
    </location>
</feature>
<dbReference type="EMBL" id="JAPDOB010000002">
    <property type="protein sequence ID" value="MCW3797898.1"/>
    <property type="molecule type" value="Genomic_DNA"/>
</dbReference>
<evidence type="ECO:0000259" key="2">
    <source>
        <dbReference type="Pfam" id="PF10988"/>
    </source>
</evidence>
<organism evidence="3 4">
    <name type="scientific">Sphingomonas arvum</name>
    <dbReference type="NCBI Taxonomy" id="2992113"/>
    <lineage>
        <taxon>Bacteria</taxon>
        <taxon>Pseudomonadati</taxon>
        <taxon>Pseudomonadota</taxon>
        <taxon>Alphaproteobacteria</taxon>
        <taxon>Sphingomonadales</taxon>
        <taxon>Sphingomonadaceae</taxon>
        <taxon>Sphingomonas</taxon>
    </lineage>
</organism>
<evidence type="ECO:0000256" key="1">
    <source>
        <dbReference type="SAM" id="SignalP"/>
    </source>
</evidence>
<proteinExistence type="predicted"/>
<feature type="chain" id="PRO_5047451381" evidence="1">
    <location>
        <begin position="24"/>
        <end position="241"/>
    </location>
</feature>
<dbReference type="Gene3D" id="2.160.20.120">
    <property type="match status" value="1"/>
</dbReference>
<gene>
    <name evidence="3" type="ORF">OMW55_08785</name>
</gene>
<dbReference type="InterPro" id="IPR021255">
    <property type="entry name" value="DUF2807"/>
</dbReference>
<feature type="domain" description="Putative auto-transporter adhesin head GIN" evidence="2">
    <location>
        <begin position="39"/>
        <end position="225"/>
    </location>
</feature>
<dbReference type="RefSeq" id="WP_264882468.1">
    <property type="nucleotide sequence ID" value="NZ_JAPDOB010000002.1"/>
</dbReference>
<dbReference type="Proteomes" id="UP001526246">
    <property type="component" value="Unassembled WGS sequence"/>
</dbReference>
<comment type="caution">
    <text evidence="3">The sequence shown here is derived from an EMBL/GenBank/DDBJ whole genome shotgun (WGS) entry which is preliminary data.</text>
</comment>